<keyword evidence="2" id="KW-0732">Signal</keyword>
<feature type="compositionally biased region" description="Low complexity" evidence="1">
    <location>
        <begin position="167"/>
        <end position="181"/>
    </location>
</feature>
<feature type="compositionally biased region" description="Low complexity" evidence="1">
    <location>
        <begin position="269"/>
        <end position="287"/>
    </location>
</feature>
<feature type="region of interest" description="Disordered" evidence="1">
    <location>
        <begin position="269"/>
        <end position="369"/>
    </location>
</feature>
<proteinExistence type="predicted"/>
<feature type="compositionally biased region" description="Low complexity" evidence="1">
    <location>
        <begin position="330"/>
        <end position="367"/>
    </location>
</feature>
<sequence length="634" mass="63187">MRINAAFVLLAWLLVSPGVFGAPMEERAKAGAAAKPPAKAPPAPPPKPPPPPPPTNKAPAPTNKAPAPTTKTPPPATSKPVVPVSKPAATTRSAVTTKSIPSSRLGSKVISAPISSSVMVSSTTTGPVSKPAAPSVVTAKSSSIVQCTGISKTGFGMSRFSNGTTHPAHSSGPSSSALSSGGKAPVSLTSAIVTSASIPASTGLPSGMSSVPLSTGPGSASAVSASDVASAISASSVPDSAVSASASISASDSAFASGLSATSVSASVSSTPAVSDSGSASAPAASGSGSGGSASGSASASATAPAVPSEIPGPPRQACPAPGSFPPPASASASSASASASSASASESSASAPSAGAPSASAPSASALSVRRRVHPRALVSRASCTDTVSCAEKGKELFTKTTAATADTPSAKTGDLYAASYAPHATPTTLNTQTGVGRQIFALFTKLRNSGVRLPPLQKPLLAESALQQQVEVSIPGKTAGQFAFDNAYAPGVIVGLNNFREEDSVAQGSQVGWNVVAFEQYKAFRGASPPSDLRFVMRFHIDNAVTIQVLKDVYNTHGLSDQATQDDTEWTRWAVDDENCGNDVVMALLGTDNGKGAAFLLIDYKTSVGNKNIVAIYTRRQEGLWAFVVEYA</sequence>
<organism evidence="3 4">
    <name type="scientific">Mycena pura</name>
    <dbReference type="NCBI Taxonomy" id="153505"/>
    <lineage>
        <taxon>Eukaryota</taxon>
        <taxon>Fungi</taxon>
        <taxon>Dikarya</taxon>
        <taxon>Basidiomycota</taxon>
        <taxon>Agaricomycotina</taxon>
        <taxon>Agaricomycetes</taxon>
        <taxon>Agaricomycetidae</taxon>
        <taxon>Agaricales</taxon>
        <taxon>Marasmiineae</taxon>
        <taxon>Mycenaceae</taxon>
        <taxon>Mycena</taxon>
    </lineage>
</organism>
<feature type="compositionally biased region" description="Low complexity" evidence="1">
    <location>
        <begin position="57"/>
        <end position="70"/>
    </location>
</feature>
<evidence type="ECO:0000313" key="4">
    <source>
        <dbReference type="Proteomes" id="UP001219525"/>
    </source>
</evidence>
<keyword evidence="4" id="KW-1185">Reference proteome</keyword>
<feature type="region of interest" description="Disordered" evidence="1">
    <location>
        <begin position="161"/>
        <end position="181"/>
    </location>
</feature>
<feature type="signal peptide" evidence="2">
    <location>
        <begin position="1"/>
        <end position="21"/>
    </location>
</feature>
<protein>
    <submittedName>
        <fullName evidence="3">Uncharacterized protein</fullName>
    </submittedName>
</protein>
<dbReference type="EMBL" id="JARJCW010000048">
    <property type="protein sequence ID" value="KAJ7204183.1"/>
    <property type="molecule type" value="Genomic_DNA"/>
</dbReference>
<name>A0AAD6YDM7_9AGAR</name>
<evidence type="ECO:0000256" key="2">
    <source>
        <dbReference type="SAM" id="SignalP"/>
    </source>
</evidence>
<dbReference type="Proteomes" id="UP001219525">
    <property type="component" value="Unassembled WGS sequence"/>
</dbReference>
<evidence type="ECO:0000313" key="3">
    <source>
        <dbReference type="EMBL" id="KAJ7204183.1"/>
    </source>
</evidence>
<feature type="compositionally biased region" description="Pro residues" evidence="1">
    <location>
        <begin position="311"/>
        <end position="329"/>
    </location>
</feature>
<feature type="compositionally biased region" description="Low complexity" evidence="1">
    <location>
        <begin position="78"/>
        <end position="91"/>
    </location>
</feature>
<evidence type="ECO:0000256" key="1">
    <source>
        <dbReference type="SAM" id="MobiDB-lite"/>
    </source>
</evidence>
<feature type="compositionally biased region" description="Polar residues" evidence="1">
    <location>
        <begin position="92"/>
        <end position="105"/>
    </location>
</feature>
<dbReference type="AlphaFoldDB" id="A0AAD6YDM7"/>
<feature type="chain" id="PRO_5042154159" evidence="2">
    <location>
        <begin position="22"/>
        <end position="634"/>
    </location>
</feature>
<feature type="region of interest" description="Disordered" evidence="1">
    <location>
        <begin position="27"/>
        <end position="105"/>
    </location>
</feature>
<gene>
    <name evidence="3" type="ORF">GGX14DRAFT_647773</name>
</gene>
<feature type="compositionally biased region" description="Low complexity" evidence="1">
    <location>
        <begin position="295"/>
        <end position="309"/>
    </location>
</feature>
<reference evidence="3" key="1">
    <citation type="submission" date="2023-03" db="EMBL/GenBank/DDBJ databases">
        <title>Massive genome expansion in bonnet fungi (Mycena s.s.) driven by repeated elements and novel gene families across ecological guilds.</title>
        <authorList>
            <consortium name="Lawrence Berkeley National Laboratory"/>
            <person name="Harder C.B."/>
            <person name="Miyauchi S."/>
            <person name="Viragh M."/>
            <person name="Kuo A."/>
            <person name="Thoen E."/>
            <person name="Andreopoulos B."/>
            <person name="Lu D."/>
            <person name="Skrede I."/>
            <person name="Drula E."/>
            <person name="Henrissat B."/>
            <person name="Morin E."/>
            <person name="Kohler A."/>
            <person name="Barry K."/>
            <person name="LaButti K."/>
            <person name="Morin E."/>
            <person name="Salamov A."/>
            <person name="Lipzen A."/>
            <person name="Mereny Z."/>
            <person name="Hegedus B."/>
            <person name="Baldrian P."/>
            <person name="Stursova M."/>
            <person name="Weitz H."/>
            <person name="Taylor A."/>
            <person name="Grigoriev I.V."/>
            <person name="Nagy L.G."/>
            <person name="Martin F."/>
            <person name="Kauserud H."/>
        </authorList>
    </citation>
    <scope>NUCLEOTIDE SEQUENCE</scope>
    <source>
        <strain evidence="3">9144</strain>
    </source>
</reference>
<accession>A0AAD6YDM7</accession>
<comment type="caution">
    <text evidence="3">The sequence shown here is derived from an EMBL/GenBank/DDBJ whole genome shotgun (WGS) entry which is preliminary data.</text>
</comment>
<feature type="compositionally biased region" description="Pro residues" evidence="1">
    <location>
        <begin position="38"/>
        <end position="56"/>
    </location>
</feature>